<evidence type="ECO:0000256" key="1">
    <source>
        <dbReference type="ARBA" id="ARBA00001974"/>
    </source>
</evidence>
<dbReference type="EMBL" id="CAJPDQ010000007">
    <property type="protein sequence ID" value="CAF9912454.1"/>
    <property type="molecule type" value="Genomic_DNA"/>
</dbReference>
<keyword evidence="3" id="KW-0285">Flavoprotein</keyword>
<evidence type="ECO:0000256" key="3">
    <source>
        <dbReference type="ARBA" id="ARBA00022630"/>
    </source>
</evidence>
<dbReference type="InterPro" id="IPR023753">
    <property type="entry name" value="FAD/NAD-binding_dom"/>
</dbReference>
<organism evidence="8 9">
    <name type="scientific">Gomphillus americanus</name>
    <dbReference type="NCBI Taxonomy" id="1940652"/>
    <lineage>
        <taxon>Eukaryota</taxon>
        <taxon>Fungi</taxon>
        <taxon>Dikarya</taxon>
        <taxon>Ascomycota</taxon>
        <taxon>Pezizomycotina</taxon>
        <taxon>Lecanoromycetes</taxon>
        <taxon>OSLEUM clade</taxon>
        <taxon>Ostropomycetidae</taxon>
        <taxon>Ostropales</taxon>
        <taxon>Graphidaceae</taxon>
        <taxon>Gomphilloideae</taxon>
        <taxon>Gomphillus</taxon>
    </lineage>
</organism>
<comment type="similarity">
    <text evidence="2">Belongs to the FAD-binding monooxygenase family.</text>
</comment>
<keyword evidence="9" id="KW-1185">Reference proteome</keyword>
<dbReference type="OrthoDB" id="66881at2759"/>
<accession>A0A8H3ETP4</accession>
<reference evidence="8" key="1">
    <citation type="submission" date="2021-03" db="EMBL/GenBank/DDBJ databases">
        <authorList>
            <person name="Tagirdzhanova G."/>
        </authorList>
    </citation>
    <scope>NUCLEOTIDE SEQUENCE</scope>
</reference>
<evidence type="ECO:0000256" key="5">
    <source>
        <dbReference type="ARBA" id="ARBA00022857"/>
    </source>
</evidence>
<keyword evidence="4" id="KW-0274">FAD</keyword>
<evidence type="ECO:0000256" key="2">
    <source>
        <dbReference type="ARBA" id="ARBA00010139"/>
    </source>
</evidence>
<dbReference type="InterPro" id="IPR036188">
    <property type="entry name" value="FAD/NAD-bd_sf"/>
</dbReference>
<evidence type="ECO:0000256" key="6">
    <source>
        <dbReference type="ARBA" id="ARBA00023002"/>
    </source>
</evidence>
<evidence type="ECO:0000313" key="9">
    <source>
        <dbReference type="Proteomes" id="UP000664169"/>
    </source>
</evidence>
<comment type="caution">
    <text evidence="8">The sequence shown here is derived from an EMBL/GenBank/DDBJ whole genome shotgun (WGS) entry which is preliminary data.</text>
</comment>
<keyword evidence="6" id="KW-0560">Oxidoreductase</keyword>
<sequence>MAISLTERYEEERKKRQDISKGSAQYFGRYENPAFTTEDLWIASGTTVRRPVEDGGHVKIVIFGAGFAGLLAAAECLRAGAARSANDLLIVDPAESYTYLPYLEETGYIPTRKYAGGDEIRRYAELLAKHYKVDDRAMFQSAGKSLAWKSDYWECKILEKPKGLPQQTVTVHADIVILGSGAFTYPKVPDVPGIELFKGAQIHTARWNYEISGGSVTDPKLDKLSDKKVAIIGTGATAIQAVPEVAKYAQELYVVQRTPSAVDFRGNQDTDQDAWSTKIANKAGWQKERLTNLQIWTEQDHSLPEKLTDDGFSTMPTIAFAFGGPSDVKAEDMAKRIEIMRTADDIRSNKVRARTEEIVKDAETAKKLQAWYPGWCKRPTFNDEFLPAFNRPNVHLIDTDGQSLERVTETGIVINGQEYPMDVIIWGTGYGNPLTESLAGKAEMSVTGKDGQDMEELNKALNFATLHGCTAAGFPNLFFMSLSQAGVGVNQVQRLWRQTEHIAYTIAEAERRIGKKKALIEATPEACQQWGDEISSAAHLTSPMLACTPGYFTVEGDAAHFPPEVLNKLARTGIYGQGFLKYARILDAWEAEGKLSGLVVSPV</sequence>
<dbReference type="AlphaFoldDB" id="A0A8H3ETP4"/>
<protein>
    <recommendedName>
        <fullName evidence="7">FAD/NAD(P)-binding domain-containing protein</fullName>
    </recommendedName>
</protein>
<dbReference type="PANTHER" id="PTHR43098:SF2">
    <property type="entry name" value="FAD-BINDING MONOOXYGENASE AUSB-RELATED"/>
    <property type="match status" value="1"/>
</dbReference>
<dbReference type="PRINTS" id="PR00469">
    <property type="entry name" value="PNDRDTASEII"/>
</dbReference>
<evidence type="ECO:0000259" key="7">
    <source>
        <dbReference type="Pfam" id="PF07992"/>
    </source>
</evidence>
<evidence type="ECO:0000313" key="8">
    <source>
        <dbReference type="EMBL" id="CAF9912454.1"/>
    </source>
</evidence>
<dbReference type="Pfam" id="PF07992">
    <property type="entry name" value="Pyr_redox_2"/>
    <property type="match status" value="1"/>
</dbReference>
<dbReference type="SUPFAM" id="SSF51905">
    <property type="entry name" value="FAD/NAD(P)-binding domain"/>
    <property type="match status" value="3"/>
</dbReference>
<evidence type="ECO:0000256" key="4">
    <source>
        <dbReference type="ARBA" id="ARBA00022827"/>
    </source>
</evidence>
<dbReference type="PANTHER" id="PTHR43098">
    <property type="entry name" value="L-ORNITHINE N(5)-MONOOXYGENASE-RELATED"/>
    <property type="match status" value="1"/>
</dbReference>
<gene>
    <name evidence="8" type="ORF">GOMPHAMPRED_007664</name>
</gene>
<comment type="cofactor">
    <cofactor evidence="1">
        <name>FAD</name>
        <dbReference type="ChEBI" id="CHEBI:57692"/>
    </cofactor>
</comment>
<keyword evidence="5" id="KW-0521">NADP</keyword>
<dbReference type="Gene3D" id="3.50.50.60">
    <property type="entry name" value="FAD/NAD(P)-binding domain"/>
    <property type="match status" value="2"/>
</dbReference>
<proteinExistence type="inferred from homology"/>
<dbReference type="Proteomes" id="UP000664169">
    <property type="component" value="Unassembled WGS sequence"/>
</dbReference>
<name>A0A8H3ETP4_9LECA</name>
<dbReference type="GO" id="GO:0016491">
    <property type="term" value="F:oxidoreductase activity"/>
    <property type="evidence" value="ECO:0007669"/>
    <property type="project" value="UniProtKB-KW"/>
</dbReference>
<feature type="domain" description="FAD/NAD(P)-binding" evidence="7">
    <location>
        <begin position="59"/>
        <end position="262"/>
    </location>
</feature>
<dbReference type="InterPro" id="IPR050775">
    <property type="entry name" value="FAD-binding_Monooxygenases"/>
</dbReference>